<evidence type="ECO:0000256" key="12">
    <source>
        <dbReference type="PIRNR" id="PIRNR003097"/>
    </source>
</evidence>
<evidence type="ECO:0000256" key="7">
    <source>
        <dbReference type="ARBA" id="ARBA00022618"/>
    </source>
</evidence>
<comment type="function">
    <text evidence="12">Part of the ABC transporter FtsEX involved in cellular division.</text>
</comment>
<feature type="transmembrane region" description="Helical" evidence="13">
    <location>
        <begin position="174"/>
        <end position="194"/>
    </location>
</feature>
<evidence type="ECO:0000256" key="9">
    <source>
        <dbReference type="ARBA" id="ARBA00022989"/>
    </source>
</evidence>
<feature type="transmembrane region" description="Helical" evidence="13">
    <location>
        <begin position="24"/>
        <end position="47"/>
    </location>
</feature>
<keyword evidence="11 12" id="KW-0131">Cell cycle</keyword>
<evidence type="ECO:0000256" key="5">
    <source>
        <dbReference type="ARBA" id="ARBA00022475"/>
    </source>
</evidence>
<dbReference type="PIRSF" id="PIRSF003097">
    <property type="entry name" value="FtsX"/>
    <property type="match status" value="1"/>
</dbReference>
<evidence type="ECO:0000256" key="4">
    <source>
        <dbReference type="ARBA" id="ARBA00021907"/>
    </source>
</evidence>
<proteinExistence type="inferred from homology"/>
<evidence type="ECO:0000256" key="11">
    <source>
        <dbReference type="ARBA" id="ARBA00023306"/>
    </source>
</evidence>
<keyword evidence="7 12" id="KW-0132">Cell division</keyword>
<reference evidence="16 17" key="1">
    <citation type="submission" date="2019-03" db="EMBL/GenBank/DDBJ databases">
        <title>Genomic Encyclopedia of Type Strains, Phase IV (KMG-IV): sequencing the most valuable type-strain genomes for metagenomic binning, comparative biology and taxonomic classification.</title>
        <authorList>
            <person name="Goeker M."/>
        </authorList>
    </citation>
    <scope>NUCLEOTIDE SEQUENCE [LARGE SCALE GENOMIC DNA]</scope>
    <source>
        <strain evidence="16 17">DSM 100309</strain>
    </source>
</reference>
<evidence type="ECO:0000256" key="1">
    <source>
        <dbReference type="ARBA" id="ARBA00004429"/>
    </source>
</evidence>
<feature type="domain" description="ABC3 transporter permease C-terminal" evidence="14">
    <location>
        <begin position="177"/>
        <end position="297"/>
    </location>
</feature>
<accession>A0A4R3Y211</accession>
<evidence type="ECO:0000313" key="17">
    <source>
        <dbReference type="Proteomes" id="UP000295367"/>
    </source>
</evidence>
<dbReference type="Pfam" id="PF18075">
    <property type="entry name" value="FtsX_ECD"/>
    <property type="match status" value="1"/>
</dbReference>
<dbReference type="GO" id="GO:0005886">
    <property type="term" value="C:plasma membrane"/>
    <property type="evidence" value="ECO:0007669"/>
    <property type="project" value="UniProtKB-SubCell"/>
</dbReference>
<comment type="subcellular location">
    <subcellularLocation>
        <location evidence="1">Cell inner membrane</location>
        <topology evidence="1">Multi-pass membrane protein</topology>
    </subcellularLocation>
</comment>
<dbReference type="NCBIfam" id="TIGR00439">
    <property type="entry name" value="FtsX_Gneg"/>
    <property type="match status" value="1"/>
</dbReference>
<keyword evidence="9 13" id="KW-1133">Transmembrane helix</keyword>
<evidence type="ECO:0000256" key="13">
    <source>
        <dbReference type="SAM" id="Phobius"/>
    </source>
</evidence>
<dbReference type="InterPro" id="IPR047590">
    <property type="entry name" value="FtsX_proteobact-type"/>
</dbReference>
<comment type="caution">
    <text evidence="16">The sequence shown here is derived from an EMBL/GenBank/DDBJ whole genome shotgun (WGS) entry which is preliminary data.</text>
</comment>
<dbReference type="EMBL" id="SMCO01000011">
    <property type="protein sequence ID" value="TCV84738.1"/>
    <property type="molecule type" value="Genomic_DNA"/>
</dbReference>
<feature type="transmembrane region" description="Helical" evidence="13">
    <location>
        <begin position="231"/>
        <end position="252"/>
    </location>
</feature>
<dbReference type="PANTHER" id="PTHR47755">
    <property type="entry name" value="CELL DIVISION PROTEIN FTSX"/>
    <property type="match status" value="1"/>
</dbReference>
<protein>
    <recommendedName>
        <fullName evidence="4 12">Cell division protein FtsX</fullName>
    </recommendedName>
</protein>
<dbReference type="Pfam" id="PF02687">
    <property type="entry name" value="FtsX"/>
    <property type="match status" value="1"/>
</dbReference>
<evidence type="ECO:0000256" key="8">
    <source>
        <dbReference type="ARBA" id="ARBA00022692"/>
    </source>
</evidence>
<keyword evidence="5 12" id="KW-1003">Cell membrane</keyword>
<name>A0A4R3Y211_9PROT</name>
<dbReference type="AlphaFoldDB" id="A0A4R3Y211"/>
<keyword evidence="10 12" id="KW-0472">Membrane</keyword>
<evidence type="ECO:0000256" key="10">
    <source>
        <dbReference type="ARBA" id="ARBA00023136"/>
    </source>
</evidence>
<organism evidence="16 17">
    <name type="scientific">Sulfurirhabdus autotrophica</name>
    <dbReference type="NCBI Taxonomy" id="1706046"/>
    <lineage>
        <taxon>Bacteria</taxon>
        <taxon>Pseudomonadati</taxon>
        <taxon>Pseudomonadota</taxon>
        <taxon>Betaproteobacteria</taxon>
        <taxon>Nitrosomonadales</taxon>
        <taxon>Sulfuricellaceae</taxon>
        <taxon>Sulfurirhabdus</taxon>
    </lineage>
</organism>
<dbReference type="InterPro" id="IPR004513">
    <property type="entry name" value="FtsX"/>
</dbReference>
<evidence type="ECO:0000256" key="6">
    <source>
        <dbReference type="ARBA" id="ARBA00022519"/>
    </source>
</evidence>
<keyword evidence="8 13" id="KW-0812">Transmembrane</keyword>
<comment type="similarity">
    <text evidence="2 12">Belongs to the ABC-4 integral membrane protein family. FtsX subfamily.</text>
</comment>
<evidence type="ECO:0000256" key="2">
    <source>
        <dbReference type="ARBA" id="ARBA00007379"/>
    </source>
</evidence>
<comment type="subunit">
    <text evidence="3">Forms a membrane-associated complex with FtsE.</text>
</comment>
<feature type="domain" description="FtsX extracellular" evidence="15">
    <location>
        <begin position="62"/>
        <end position="152"/>
    </location>
</feature>
<gene>
    <name evidence="16" type="ORF">EDC63_11184</name>
</gene>
<evidence type="ECO:0000256" key="3">
    <source>
        <dbReference type="ARBA" id="ARBA00011160"/>
    </source>
</evidence>
<dbReference type="InterPro" id="IPR040690">
    <property type="entry name" value="FtsX_ECD"/>
</dbReference>
<dbReference type="RefSeq" id="WP_124946203.1">
    <property type="nucleotide sequence ID" value="NZ_BHVT01000027.1"/>
</dbReference>
<evidence type="ECO:0000259" key="14">
    <source>
        <dbReference type="Pfam" id="PF02687"/>
    </source>
</evidence>
<feature type="transmembrane region" description="Helical" evidence="13">
    <location>
        <begin position="273"/>
        <end position="296"/>
    </location>
</feature>
<keyword evidence="6 12" id="KW-0997">Cell inner membrane</keyword>
<dbReference type="Gene3D" id="3.30.70.3040">
    <property type="match status" value="1"/>
</dbReference>
<evidence type="ECO:0000313" key="16">
    <source>
        <dbReference type="EMBL" id="TCV84738.1"/>
    </source>
</evidence>
<dbReference type="GO" id="GO:0051301">
    <property type="term" value="P:cell division"/>
    <property type="evidence" value="ECO:0007669"/>
    <property type="project" value="UniProtKB-KW"/>
</dbReference>
<dbReference type="InterPro" id="IPR003838">
    <property type="entry name" value="ABC3_permease_C"/>
</dbReference>
<sequence>MSNWLANHWYNFLLVFRRLLRTPFSSLLTISVIGITLSLPAGLFALLQNMSTVVANIQGEPQISIFLSLNASSADAKLIETQLKQNHDIQTYQYISRDQALQEMKQTTGMEQIITSLDRNPLPDAFIIHPNVTAPEALAQLKEKLSQMPNVAHTQMDSAWAKRLFTFMRLGQQVILILAALLGIALIAITGNTIRLQILTQREEIEVSKLIGAADAFIRRPFLYHGALQGLAGGVAALAIVSISISLLNTNVTELAQLYSSDFQLHMLATRESMLILLLSTLLGWFGAYIAVWRYLRHIEPS</sequence>
<dbReference type="Proteomes" id="UP000295367">
    <property type="component" value="Unassembled WGS sequence"/>
</dbReference>
<dbReference type="GO" id="GO:0032153">
    <property type="term" value="C:cell division site"/>
    <property type="evidence" value="ECO:0007669"/>
    <property type="project" value="TreeGrafter"/>
</dbReference>
<evidence type="ECO:0000259" key="15">
    <source>
        <dbReference type="Pfam" id="PF18075"/>
    </source>
</evidence>
<keyword evidence="17" id="KW-1185">Reference proteome</keyword>
<dbReference type="OrthoDB" id="9813411at2"/>
<dbReference type="PANTHER" id="PTHR47755:SF1">
    <property type="entry name" value="CELL DIVISION PROTEIN FTSX"/>
    <property type="match status" value="1"/>
</dbReference>